<dbReference type="InterPro" id="IPR050655">
    <property type="entry name" value="Plant_B3_domain"/>
</dbReference>
<dbReference type="PANTHER" id="PTHR31920:SF135">
    <property type="entry name" value="B3 DOMAIN-CONTAINING PROTEIN OS03G0621600-RELATED"/>
    <property type="match status" value="1"/>
</dbReference>
<evidence type="ECO:0000256" key="4">
    <source>
        <dbReference type="ARBA" id="ARBA00023163"/>
    </source>
</evidence>
<dbReference type="Gene3D" id="2.40.330.10">
    <property type="entry name" value="DNA-binding pseudobarrel domain"/>
    <property type="match status" value="1"/>
</dbReference>
<dbReference type="PROSITE" id="PS50863">
    <property type="entry name" value="B3"/>
    <property type="match status" value="1"/>
</dbReference>
<feature type="domain" description="TF-B3" evidence="7">
    <location>
        <begin position="15"/>
        <end position="109"/>
    </location>
</feature>
<evidence type="ECO:0000256" key="5">
    <source>
        <dbReference type="ARBA" id="ARBA00023242"/>
    </source>
</evidence>
<keyword evidence="3" id="KW-0238">DNA-binding</keyword>
<feature type="compositionally biased region" description="Basic and acidic residues" evidence="6">
    <location>
        <begin position="249"/>
        <end position="264"/>
    </location>
</feature>
<dbReference type="GO" id="GO:0005634">
    <property type="term" value="C:nucleus"/>
    <property type="evidence" value="ECO:0007669"/>
    <property type="project" value="UniProtKB-SubCell"/>
</dbReference>
<evidence type="ECO:0000259" key="7">
    <source>
        <dbReference type="PROSITE" id="PS50863"/>
    </source>
</evidence>
<evidence type="ECO:0000256" key="3">
    <source>
        <dbReference type="ARBA" id="ARBA00023125"/>
    </source>
</evidence>
<evidence type="ECO:0000256" key="1">
    <source>
        <dbReference type="ARBA" id="ARBA00004123"/>
    </source>
</evidence>
<reference evidence="9" key="1">
    <citation type="journal article" date="2015" name="Proc. Natl. Acad. Sci. U.S.A.">
        <title>Genome sequencing of adzuki bean (Vigna angularis) provides insight into high starch and low fat accumulation and domestication.</title>
        <authorList>
            <person name="Yang K."/>
            <person name="Tian Z."/>
            <person name="Chen C."/>
            <person name="Luo L."/>
            <person name="Zhao B."/>
            <person name="Wang Z."/>
            <person name="Yu L."/>
            <person name="Li Y."/>
            <person name="Sun Y."/>
            <person name="Li W."/>
            <person name="Chen Y."/>
            <person name="Li Y."/>
            <person name="Zhang Y."/>
            <person name="Ai D."/>
            <person name="Zhao J."/>
            <person name="Shang C."/>
            <person name="Ma Y."/>
            <person name="Wu B."/>
            <person name="Wang M."/>
            <person name="Gao L."/>
            <person name="Sun D."/>
            <person name="Zhang P."/>
            <person name="Guo F."/>
            <person name="Wang W."/>
            <person name="Li Y."/>
            <person name="Wang J."/>
            <person name="Varshney R.K."/>
            <person name="Wang J."/>
            <person name="Ling H.Q."/>
            <person name="Wan P."/>
        </authorList>
    </citation>
    <scope>NUCLEOTIDE SEQUENCE</scope>
    <source>
        <strain evidence="9">cv. Jingnong 6</strain>
    </source>
</reference>
<keyword evidence="2" id="KW-0805">Transcription regulation</keyword>
<feature type="region of interest" description="Disordered" evidence="6">
    <location>
        <begin position="131"/>
        <end position="157"/>
    </location>
</feature>
<evidence type="ECO:0000256" key="6">
    <source>
        <dbReference type="SAM" id="MobiDB-lite"/>
    </source>
</evidence>
<dbReference type="AlphaFoldDB" id="A0A0L9UT49"/>
<name>A0A0L9UT49_PHAAN</name>
<dbReference type="InterPro" id="IPR015300">
    <property type="entry name" value="DNA-bd_pseudobarrel_sf"/>
</dbReference>
<evidence type="ECO:0000256" key="2">
    <source>
        <dbReference type="ARBA" id="ARBA00023015"/>
    </source>
</evidence>
<dbReference type="Pfam" id="PF02362">
    <property type="entry name" value="B3"/>
    <property type="match status" value="1"/>
</dbReference>
<feature type="compositionally biased region" description="Basic residues" evidence="6">
    <location>
        <begin position="197"/>
        <end position="211"/>
    </location>
</feature>
<sequence length="365" mass="41300">MTSCPGIDPLPSEFCFFKIIRDTTLQEGKIMIPKEFTQKYGGRLLNPLFLKVPNGIEWELCWTKDGVGNVWLDKGWKEFFTYYSLGYGHLVTFKYQQTCTLEVQIYNTNVVQRNYLSNNAQNNFSNVSFEVAPTSPSLPGPSKKPRTHPSGVDGQSFSLPHVQVKVDQLQGNSSGAIRSKTPLSCVKACKGVKIKKTFGLNRRRRRQKQPRRPGSSNQEEETAKELRVGGAMRPGRRGGESVSDSDSANGEKERGKVKIKKKLTESQEDMRRLLEWGANRVREIASSTPFSNLNSNESSFILLDDFKTEAPSLDLNFPPNGRNIHTAVEILYIYGHVQVPKRSRQQSLHFYPISYFNRVSPKDSL</sequence>
<keyword evidence="5" id="KW-0539">Nucleus</keyword>
<protein>
    <recommendedName>
        <fullName evidence="7">TF-B3 domain-containing protein</fullName>
    </recommendedName>
</protein>
<dbReference type="CDD" id="cd10017">
    <property type="entry name" value="B3_DNA"/>
    <property type="match status" value="1"/>
</dbReference>
<dbReference type="GO" id="GO:0003677">
    <property type="term" value="F:DNA binding"/>
    <property type="evidence" value="ECO:0007669"/>
    <property type="project" value="UniProtKB-KW"/>
</dbReference>
<gene>
    <name evidence="8" type="ORF">LR48_Vigan06g120700</name>
</gene>
<dbReference type="Proteomes" id="UP000053144">
    <property type="component" value="Chromosome 6"/>
</dbReference>
<dbReference type="EMBL" id="CM003376">
    <property type="protein sequence ID" value="KOM45901.1"/>
    <property type="molecule type" value="Genomic_DNA"/>
</dbReference>
<proteinExistence type="predicted"/>
<evidence type="ECO:0000313" key="9">
    <source>
        <dbReference type="Proteomes" id="UP000053144"/>
    </source>
</evidence>
<dbReference type="SMART" id="SM01019">
    <property type="entry name" value="B3"/>
    <property type="match status" value="1"/>
</dbReference>
<dbReference type="Gramene" id="KOM45901">
    <property type="protein sequence ID" value="KOM45901"/>
    <property type="gene ID" value="LR48_Vigan06g120700"/>
</dbReference>
<keyword evidence="4" id="KW-0804">Transcription</keyword>
<evidence type="ECO:0000313" key="8">
    <source>
        <dbReference type="EMBL" id="KOM45901.1"/>
    </source>
</evidence>
<feature type="region of interest" description="Disordered" evidence="6">
    <location>
        <begin position="197"/>
        <end position="264"/>
    </location>
</feature>
<comment type="subcellular location">
    <subcellularLocation>
        <location evidence="1">Nucleus</location>
    </subcellularLocation>
</comment>
<dbReference type="PANTHER" id="PTHR31920">
    <property type="entry name" value="B3 DOMAIN-CONTAINING"/>
    <property type="match status" value="1"/>
</dbReference>
<accession>A0A0L9UT49</accession>
<dbReference type="SUPFAM" id="SSF101936">
    <property type="entry name" value="DNA-binding pseudobarrel domain"/>
    <property type="match status" value="1"/>
</dbReference>
<dbReference type="InterPro" id="IPR003340">
    <property type="entry name" value="B3_DNA-bd"/>
</dbReference>
<organism evidence="8 9">
    <name type="scientific">Phaseolus angularis</name>
    <name type="common">Azuki bean</name>
    <name type="synonym">Vigna angularis</name>
    <dbReference type="NCBI Taxonomy" id="3914"/>
    <lineage>
        <taxon>Eukaryota</taxon>
        <taxon>Viridiplantae</taxon>
        <taxon>Streptophyta</taxon>
        <taxon>Embryophyta</taxon>
        <taxon>Tracheophyta</taxon>
        <taxon>Spermatophyta</taxon>
        <taxon>Magnoliopsida</taxon>
        <taxon>eudicotyledons</taxon>
        <taxon>Gunneridae</taxon>
        <taxon>Pentapetalae</taxon>
        <taxon>rosids</taxon>
        <taxon>fabids</taxon>
        <taxon>Fabales</taxon>
        <taxon>Fabaceae</taxon>
        <taxon>Papilionoideae</taxon>
        <taxon>50 kb inversion clade</taxon>
        <taxon>NPAAA clade</taxon>
        <taxon>indigoferoid/millettioid clade</taxon>
        <taxon>Phaseoleae</taxon>
        <taxon>Vigna</taxon>
    </lineage>
</organism>